<reference evidence="3" key="1">
    <citation type="submission" date="2025-08" db="UniProtKB">
        <authorList>
            <consortium name="RefSeq"/>
        </authorList>
    </citation>
    <scope>IDENTIFICATION</scope>
    <source>
        <tissue evidence="3">Whole larvae</tissue>
    </source>
</reference>
<feature type="transmembrane region" description="Helical" evidence="1">
    <location>
        <begin position="148"/>
        <end position="166"/>
    </location>
</feature>
<gene>
    <name evidence="3" type="primary">LOC128200543</name>
</gene>
<evidence type="ECO:0000256" key="1">
    <source>
        <dbReference type="SAM" id="Phobius"/>
    </source>
</evidence>
<evidence type="ECO:0000313" key="3">
    <source>
        <dbReference type="RefSeq" id="XP_052750270.1"/>
    </source>
</evidence>
<keyword evidence="1" id="KW-1133">Transmembrane helix</keyword>
<feature type="transmembrane region" description="Helical" evidence="1">
    <location>
        <begin position="41"/>
        <end position="67"/>
    </location>
</feature>
<dbReference type="Proteomes" id="UP001652740">
    <property type="component" value="Unplaced"/>
</dbReference>
<sequence>MSANSACNLDCIKSLAPVHEFEGPVKIVLVDVPKATYIGRLWHAACIVLANMLIGATTFTVLCYTLCFRASFSITLHIVLCTIGYQLLIPSGVLMMNFLHGAAAPQKVSGRRGEHVFIQLCGLACAAAGSFVVFLLEGRITTRTHIIFGVPAFVASSVCFVLGIHKKAFAKWVSMPDMVIFLTIFCFFYTLIIIYKPLKKLLTKKTNIGHCGVPSVLV</sequence>
<proteinExistence type="predicted"/>
<feature type="transmembrane region" description="Helical" evidence="1">
    <location>
        <begin position="116"/>
        <end position="136"/>
    </location>
</feature>
<keyword evidence="2" id="KW-1185">Reference proteome</keyword>
<dbReference type="Gene3D" id="1.20.120.1770">
    <property type="match status" value="1"/>
</dbReference>
<protein>
    <submittedName>
        <fullName evidence="3">Uncharacterized protein LOC128200543</fullName>
    </submittedName>
</protein>
<organism evidence="2 3">
    <name type="scientific">Galleria mellonella</name>
    <name type="common">Greater wax moth</name>
    <dbReference type="NCBI Taxonomy" id="7137"/>
    <lineage>
        <taxon>Eukaryota</taxon>
        <taxon>Metazoa</taxon>
        <taxon>Ecdysozoa</taxon>
        <taxon>Arthropoda</taxon>
        <taxon>Hexapoda</taxon>
        <taxon>Insecta</taxon>
        <taxon>Pterygota</taxon>
        <taxon>Neoptera</taxon>
        <taxon>Endopterygota</taxon>
        <taxon>Lepidoptera</taxon>
        <taxon>Glossata</taxon>
        <taxon>Ditrysia</taxon>
        <taxon>Pyraloidea</taxon>
        <taxon>Pyralidae</taxon>
        <taxon>Galleriinae</taxon>
        <taxon>Galleria</taxon>
    </lineage>
</organism>
<name>A0ABM3MGL9_GALME</name>
<accession>A0ABM3MGL9</accession>
<evidence type="ECO:0000313" key="2">
    <source>
        <dbReference type="Proteomes" id="UP001652740"/>
    </source>
</evidence>
<keyword evidence="1" id="KW-0812">Transmembrane</keyword>
<dbReference type="GeneID" id="128200543"/>
<feature type="transmembrane region" description="Helical" evidence="1">
    <location>
        <begin position="74"/>
        <end position="96"/>
    </location>
</feature>
<feature type="transmembrane region" description="Helical" evidence="1">
    <location>
        <begin position="178"/>
        <end position="195"/>
    </location>
</feature>
<dbReference type="RefSeq" id="XP_052750270.1">
    <property type="nucleotide sequence ID" value="XM_052894310.1"/>
</dbReference>
<keyword evidence="1" id="KW-0472">Membrane</keyword>